<dbReference type="Proteomes" id="UP000199403">
    <property type="component" value="Unassembled WGS sequence"/>
</dbReference>
<feature type="domain" description="CusB-like beta-barrel" evidence="4">
    <location>
        <begin position="216"/>
        <end position="287"/>
    </location>
</feature>
<keyword evidence="2" id="KW-0175">Coiled coil</keyword>
<dbReference type="Gene3D" id="2.40.50.100">
    <property type="match status" value="1"/>
</dbReference>
<dbReference type="SUPFAM" id="SSF111369">
    <property type="entry name" value="HlyD-like secretion proteins"/>
    <property type="match status" value="1"/>
</dbReference>
<dbReference type="InterPro" id="IPR058792">
    <property type="entry name" value="Beta-barrel_RND_2"/>
</dbReference>
<dbReference type="AlphaFoldDB" id="A0A1H6TPX9"/>
<dbReference type="Gene3D" id="2.40.30.170">
    <property type="match status" value="1"/>
</dbReference>
<dbReference type="EMBL" id="FNZH01000001">
    <property type="protein sequence ID" value="SEI79277.1"/>
    <property type="molecule type" value="Genomic_DNA"/>
</dbReference>
<evidence type="ECO:0000313" key="5">
    <source>
        <dbReference type="EMBL" id="SEI79277.1"/>
    </source>
</evidence>
<dbReference type="GO" id="GO:0015562">
    <property type="term" value="F:efflux transmembrane transporter activity"/>
    <property type="evidence" value="ECO:0007669"/>
    <property type="project" value="TreeGrafter"/>
</dbReference>
<dbReference type="PANTHER" id="PTHR30469">
    <property type="entry name" value="MULTIDRUG RESISTANCE PROTEIN MDTA"/>
    <property type="match status" value="1"/>
</dbReference>
<dbReference type="Pfam" id="PF25917">
    <property type="entry name" value="BSH_RND"/>
    <property type="match status" value="1"/>
</dbReference>
<evidence type="ECO:0000313" key="6">
    <source>
        <dbReference type="Proteomes" id="UP000199403"/>
    </source>
</evidence>
<reference evidence="6" key="1">
    <citation type="submission" date="2016-10" db="EMBL/GenBank/DDBJ databases">
        <authorList>
            <person name="Varghese N."/>
            <person name="Submissions S."/>
        </authorList>
    </citation>
    <scope>NUCLEOTIDE SEQUENCE [LARGE SCALE GENOMIC DNA]</scope>
    <source>
        <strain evidence="6">IBRC-M 10761</strain>
    </source>
</reference>
<keyword evidence="6" id="KW-1185">Reference proteome</keyword>
<accession>A0A1H6TPX9</accession>
<dbReference type="PROSITE" id="PS51257">
    <property type="entry name" value="PROKAR_LIPOPROTEIN"/>
    <property type="match status" value="1"/>
</dbReference>
<evidence type="ECO:0000259" key="4">
    <source>
        <dbReference type="Pfam" id="PF25954"/>
    </source>
</evidence>
<dbReference type="STRING" id="1416801.SAMN05192553_101307"/>
<sequence>MKLPIIPFFLIALISCGEKSAETDQQIRSIKYGKVELPSGVKTYTFSGVAKAQNETNLSFKVAGTLSSVAVKLGDRVRKGQLIASIDPADYSIQSNQAVSQKEGAVANAKAAEAQLISAKSTYDRVAQLYENNSVALSEYQQAKAALDAAQAQYDAASSQVKTTDQQLMAAGNQMSYTRLSSPIDGVITAIEVQANEVVNAGMLIAKVSSLGRPEVEVNVPEVVINKLTMGQQATVKFPSLPAQLFEAEVVEIAFASEKSTTYPVKLKMISPVDEIRPGMVSEVNFRVGTDKEATRNEVVAPLKAIASGTEGNYAFKLIPDNEEGIYIARKVAIDLGAITEDGYIIKKGLKEGDLVAVAGLRALFDGKKVKLLEK</sequence>
<dbReference type="InterPro" id="IPR058625">
    <property type="entry name" value="MdtA-like_BSH"/>
</dbReference>
<dbReference type="Gene3D" id="2.40.420.20">
    <property type="match status" value="1"/>
</dbReference>
<dbReference type="OrthoDB" id="9798190at2"/>
<dbReference type="NCBIfam" id="TIGR01730">
    <property type="entry name" value="RND_mfp"/>
    <property type="match status" value="1"/>
</dbReference>
<feature type="domain" description="Multidrug resistance protein MdtA-like barrel-sandwich hybrid" evidence="3">
    <location>
        <begin position="60"/>
        <end position="202"/>
    </location>
</feature>
<dbReference type="GO" id="GO:1990281">
    <property type="term" value="C:efflux pump complex"/>
    <property type="evidence" value="ECO:0007669"/>
    <property type="project" value="TreeGrafter"/>
</dbReference>
<evidence type="ECO:0000256" key="1">
    <source>
        <dbReference type="ARBA" id="ARBA00009477"/>
    </source>
</evidence>
<comment type="similarity">
    <text evidence="1">Belongs to the membrane fusion protein (MFP) (TC 8.A.1) family.</text>
</comment>
<evidence type="ECO:0000259" key="3">
    <source>
        <dbReference type="Pfam" id="PF25917"/>
    </source>
</evidence>
<dbReference type="InterPro" id="IPR006143">
    <property type="entry name" value="RND_pump_MFP"/>
</dbReference>
<feature type="coiled-coil region" evidence="2">
    <location>
        <begin position="133"/>
        <end position="167"/>
    </location>
</feature>
<evidence type="ECO:0000256" key="2">
    <source>
        <dbReference type="SAM" id="Coils"/>
    </source>
</evidence>
<gene>
    <name evidence="5" type="ORF">SAMN05192553_101307</name>
</gene>
<protein>
    <submittedName>
        <fullName evidence="5">RND family efflux transporter, MFP subunit</fullName>
    </submittedName>
</protein>
<dbReference type="RefSeq" id="WP_092168500.1">
    <property type="nucleotide sequence ID" value="NZ_FNZH01000001.1"/>
</dbReference>
<name>A0A1H6TPX9_9BACT</name>
<organism evidence="5 6">
    <name type="scientific">Cyclobacterium xiamenense</name>
    <dbReference type="NCBI Taxonomy" id="1297121"/>
    <lineage>
        <taxon>Bacteria</taxon>
        <taxon>Pseudomonadati</taxon>
        <taxon>Bacteroidota</taxon>
        <taxon>Cytophagia</taxon>
        <taxon>Cytophagales</taxon>
        <taxon>Cyclobacteriaceae</taxon>
        <taxon>Cyclobacterium</taxon>
    </lineage>
</organism>
<dbReference type="Pfam" id="PF25954">
    <property type="entry name" value="Beta-barrel_RND_2"/>
    <property type="match status" value="1"/>
</dbReference>
<proteinExistence type="inferred from homology"/>
<dbReference type="Gene3D" id="1.10.287.470">
    <property type="entry name" value="Helix hairpin bin"/>
    <property type="match status" value="1"/>
</dbReference>